<dbReference type="OrthoDB" id="3264871at2759"/>
<feature type="compositionally biased region" description="Basic and acidic residues" evidence="1">
    <location>
        <begin position="66"/>
        <end position="75"/>
    </location>
</feature>
<dbReference type="SUPFAM" id="SSF56219">
    <property type="entry name" value="DNase I-like"/>
    <property type="match status" value="1"/>
</dbReference>
<evidence type="ECO:0000256" key="1">
    <source>
        <dbReference type="SAM" id="MobiDB-lite"/>
    </source>
</evidence>
<dbReference type="AlphaFoldDB" id="A0A6A4HEM4"/>
<sequence>LYGDRNIVEDGFDWTTGKPDQYDAMEALVQFKSLFQMKDGWQEQDPTAPEFTHTHWGQNGTATSSRIDHVYARDE</sequence>
<name>A0A6A4HEM4_9AGAR</name>
<dbReference type="Proteomes" id="UP000799118">
    <property type="component" value="Unassembled WGS sequence"/>
</dbReference>
<evidence type="ECO:0000313" key="3">
    <source>
        <dbReference type="Proteomes" id="UP000799118"/>
    </source>
</evidence>
<dbReference type="EMBL" id="ML769515">
    <property type="protein sequence ID" value="KAE9396311.1"/>
    <property type="molecule type" value="Genomic_DNA"/>
</dbReference>
<feature type="non-terminal residue" evidence="2">
    <location>
        <position position="1"/>
    </location>
</feature>
<dbReference type="InterPro" id="IPR036691">
    <property type="entry name" value="Endo/exonu/phosph_ase_sf"/>
</dbReference>
<gene>
    <name evidence="2" type="ORF">BT96DRAFT_785151</name>
</gene>
<organism evidence="2 3">
    <name type="scientific">Gymnopus androsaceus JB14</name>
    <dbReference type="NCBI Taxonomy" id="1447944"/>
    <lineage>
        <taxon>Eukaryota</taxon>
        <taxon>Fungi</taxon>
        <taxon>Dikarya</taxon>
        <taxon>Basidiomycota</taxon>
        <taxon>Agaricomycotina</taxon>
        <taxon>Agaricomycetes</taxon>
        <taxon>Agaricomycetidae</taxon>
        <taxon>Agaricales</taxon>
        <taxon>Marasmiineae</taxon>
        <taxon>Omphalotaceae</taxon>
        <taxon>Gymnopus</taxon>
    </lineage>
</organism>
<evidence type="ECO:0000313" key="2">
    <source>
        <dbReference type="EMBL" id="KAE9396311.1"/>
    </source>
</evidence>
<accession>A0A6A4HEM4</accession>
<dbReference type="Gene3D" id="3.60.10.10">
    <property type="entry name" value="Endonuclease/exonuclease/phosphatase"/>
    <property type="match status" value="1"/>
</dbReference>
<proteinExistence type="predicted"/>
<protein>
    <submittedName>
        <fullName evidence="2">Uncharacterized protein</fullName>
    </submittedName>
</protein>
<feature type="non-terminal residue" evidence="2">
    <location>
        <position position="75"/>
    </location>
</feature>
<feature type="compositionally biased region" description="Polar residues" evidence="1">
    <location>
        <begin position="55"/>
        <end position="65"/>
    </location>
</feature>
<feature type="region of interest" description="Disordered" evidence="1">
    <location>
        <begin position="43"/>
        <end position="75"/>
    </location>
</feature>
<keyword evidence="3" id="KW-1185">Reference proteome</keyword>
<reference evidence="2" key="1">
    <citation type="journal article" date="2019" name="Environ. Microbiol.">
        <title>Fungal ecological strategies reflected in gene transcription - a case study of two litter decomposers.</title>
        <authorList>
            <person name="Barbi F."/>
            <person name="Kohler A."/>
            <person name="Barry K."/>
            <person name="Baskaran P."/>
            <person name="Daum C."/>
            <person name="Fauchery L."/>
            <person name="Ihrmark K."/>
            <person name="Kuo A."/>
            <person name="LaButti K."/>
            <person name="Lipzen A."/>
            <person name="Morin E."/>
            <person name="Grigoriev I.V."/>
            <person name="Henrissat B."/>
            <person name="Lindahl B."/>
            <person name="Martin F."/>
        </authorList>
    </citation>
    <scope>NUCLEOTIDE SEQUENCE</scope>
    <source>
        <strain evidence="2">JB14</strain>
    </source>
</reference>